<dbReference type="HOGENOM" id="CLU_793987_0_0_10"/>
<feature type="compositionally biased region" description="Polar residues" evidence="2">
    <location>
        <begin position="295"/>
        <end position="305"/>
    </location>
</feature>
<feature type="compositionally biased region" description="Basic and acidic residues" evidence="2">
    <location>
        <begin position="334"/>
        <end position="349"/>
    </location>
</feature>
<dbReference type="RefSeq" id="WP_014796731.1">
    <property type="nucleotide sequence ID" value="NC_018018.1"/>
</dbReference>
<organism evidence="3 4">
    <name type="scientific">Bernardetia litoralis (strain ATCC 23117 / DSM 6794 / NBRC 15988 / NCIMB 1366 / Fx l1 / Sio-4)</name>
    <name type="common">Flexibacter litoralis</name>
    <dbReference type="NCBI Taxonomy" id="880071"/>
    <lineage>
        <taxon>Bacteria</taxon>
        <taxon>Pseudomonadati</taxon>
        <taxon>Bacteroidota</taxon>
        <taxon>Cytophagia</taxon>
        <taxon>Cytophagales</taxon>
        <taxon>Bernardetiaceae</taxon>
        <taxon>Bernardetia</taxon>
    </lineage>
</organism>
<reference evidence="4" key="1">
    <citation type="submission" date="2012-06" db="EMBL/GenBank/DDBJ databases">
        <title>The complete genome of Flexibacter litoralis DSM 6794.</title>
        <authorList>
            <person name="Lucas S."/>
            <person name="Copeland A."/>
            <person name="Lapidus A."/>
            <person name="Glavina del Rio T."/>
            <person name="Dalin E."/>
            <person name="Tice H."/>
            <person name="Bruce D."/>
            <person name="Goodwin L."/>
            <person name="Pitluck S."/>
            <person name="Peters L."/>
            <person name="Ovchinnikova G."/>
            <person name="Lu M."/>
            <person name="Kyrpides N."/>
            <person name="Mavromatis K."/>
            <person name="Ivanova N."/>
            <person name="Brettin T."/>
            <person name="Detter J.C."/>
            <person name="Han C."/>
            <person name="Larimer F."/>
            <person name="Land M."/>
            <person name="Hauser L."/>
            <person name="Markowitz V."/>
            <person name="Cheng J.-F."/>
            <person name="Hugenholtz P."/>
            <person name="Woyke T."/>
            <person name="Wu D."/>
            <person name="Spring S."/>
            <person name="Lang E."/>
            <person name="Kopitz M."/>
            <person name="Brambilla E."/>
            <person name="Klenk H.-P."/>
            <person name="Eisen J.A."/>
        </authorList>
    </citation>
    <scope>NUCLEOTIDE SEQUENCE [LARGE SCALE GENOMIC DNA]</scope>
    <source>
        <strain evidence="4">ATCC 23117 / DSM 6794 / NBRC 15988 / NCIMB 1366 / Sio-4</strain>
    </source>
</reference>
<dbReference type="STRING" id="880071.Fleli_0814"/>
<feature type="region of interest" description="Disordered" evidence="2">
    <location>
        <begin position="295"/>
        <end position="349"/>
    </location>
</feature>
<evidence type="ECO:0000256" key="2">
    <source>
        <dbReference type="SAM" id="MobiDB-lite"/>
    </source>
</evidence>
<dbReference type="EMBL" id="CP003345">
    <property type="protein sequence ID" value="AFM03273.1"/>
    <property type="molecule type" value="Genomic_DNA"/>
</dbReference>
<dbReference type="eggNOG" id="ENOG502ZGPA">
    <property type="taxonomic scope" value="Bacteria"/>
</dbReference>
<feature type="coiled-coil region" evidence="1">
    <location>
        <begin position="57"/>
        <end position="272"/>
    </location>
</feature>
<dbReference type="OrthoDB" id="9981253at2"/>
<evidence type="ECO:0000313" key="3">
    <source>
        <dbReference type="EMBL" id="AFM03273.1"/>
    </source>
</evidence>
<keyword evidence="4" id="KW-1185">Reference proteome</keyword>
<keyword evidence="1" id="KW-0175">Coiled coil</keyword>
<evidence type="ECO:0000313" key="4">
    <source>
        <dbReference type="Proteomes" id="UP000006054"/>
    </source>
</evidence>
<sequence length="349" mass="41675">MWKRISKILQANENHARREEEKAERGDASQIFKLAIVQIEQAIQKNSVIWENVRKNKEELYQKIEQIKYALQQEETALQYALRSKNKSLASSHILQKENLEKQKKEFETLYNNVLQTWQQMQLQKQKLTLQLQELKTKEVLLTNKLQNAKNQRELQQVLDNLEVSDEIDLFEDKVNQAQIEVDLVDGVLDIENQIDGLEANSLQDINEKINKKFENYQQKEQDKIQEKQRKRVEQIFNRNENKTQQQKQNEKKELEQKRKNLLEQFKKNHTKKLNNEDNNKIDAVNNFFSQSDKIENNSSENIQKTAIDDFFGKNTKNSEQPQNKKTEHKQKTKKELSKEEQMKKFFDK</sequence>
<gene>
    <name evidence="3" type="ordered locus">Fleli_0814</name>
</gene>
<name>I4AH38_BERLS</name>
<dbReference type="KEGG" id="fli:Fleli_0814"/>
<proteinExistence type="predicted"/>
<evidence type="ECO:0000256" key="1">
    <source>
        <dbReference type="SAM" id="Coils"/>
    </source>
</evidence>
<accession>I4AH38</accession>
<dbReference type="AlphaFoldDB" id="I4AH38"/>
<protein>
    <submittedName>
        <fullName evidence="3">Phage shock protein A (IM30), suppresses sigma54-dependent transcription</fullName>
    </submittedName>
</protein>
<dbReference type="Proteomes" id="UP000006054">
    <property type="component" value="Chromosome"/>
</dbReference>
<feature type="compositionally biased region" description="Polar residues" evidence="2">
    <location>
        <begin position="315"/>
        <end position="324"/>
    </location>
</feature>